<evidence type="ECO:0000313" key="4">
    <source>
        <dbReference type="Proteomes" id="UP000054217"/>
    </source>
</evidence>
<dbReference type="GO" id="GO:0016020">
    <property type="term" value="C:membrane"/>
    <property type="evidence" value="ECO:0007669"/>
    <property type="project" value="InterPro"/>
</dbReference>
<dbReference type="EMBL" id="KN832003">
    <property type="protein sequence ID" value="KIN99638.1"/>
    <property type="molecule type" value="Genomic_DNA"/>
</dbReference>
<dbReference type="PANTHER" id="PTHR14015">
    <property type="entry name" value="OPIOID GROWTH FACTOR RECEPTOR OGFR ZETA-TYPE OPIOID RECEPTOR"/>
    <property type="match status" value="1"/>
</dbReference>
<dbReference type="OrthoDB" id="9030204at2759"/>
<dbReference type="InterPro" id="IPR039574">
    <property type="entry name" value="OGFr"/>
</dbReference>
<dbReference type="GO" id="GO:0140625">
    <property type="term" value="F:opioid growth factor receptor activity"/>
    <property type="evidence" value="ECO:0007669"/>
    <property type="project" value="InterPro"/>
</dbReference>
<dbReference type="Pfam" id="PF04664">
    <property type="entry name" value="OGFr_N"/>
    <property type="match status" value="1"/>
</dbReference>
<dbReference type="InParanoid" id="A0A0C3NWR3"/>
<organism evidence="3 4">
    <name type="scientific">Pisolithus tinctorius Marx 270</name>
    <dbReference type="NCBI Taxonomy" id="870435"/>
    <lineage>
        <taxon>Eukaryota</taxon>
        <taxon>Fungi</taxon>
        <taxon>Dikarya</taxon>
        <taxon>Basidiomycota</taxon>
        <taxon>Agaricomycotina</taxon>
        <taxon>Agaricomycetes</taxon>
        <taxon>Agaricomycetidae</taxon>
        <taxon>Boletales</taxon>
        <taxon>Sclerodermatineae</taxon>
        <taxon>Pisolithaceae</taxon>
        <taxon>Pisolithus</taxon>
    </lineage>
</organism>
<reference evidence="3 4" key="1">
    <citation type="submission" date="2014-04" db="EMBL/GenBank/DDBJ databases">
        <authorList>
            <consortium name="DOE Joint Genome Institute"/>
            <person name="Kuo A."/>
            <person name="Kohler A."/>
            <person name="Costa M.D."/>
            <person name="Nagy L.G."/>
            <person name="Floudas D."/>
            <person name="Copeland A."/>
            <person name="Barry K.W."/>
            <person name="Cichocki N."/>
            <person name="Veneault-Fourrey C."/>
            <person name="LaButti K."/>
            <person name="Lindquist E.A."/>
            <person name="Lipzen A."/>
            <person name="Lundell T."/>
            <person name="Morin E."/>
            <person name="Murat C."/>
            <person name="Sun H."/>
            <person name="Tunlid A."/>
            <person name="Henrissat B."/>
            <person name="Grigoriev I.V."/>
            <person name="Hibbett D.S."/>
            <person name="Martin F."/>
            <person name="Nordberg H.P."/>
            <person name="Cantor M.N."/>
            <person name="Hua S.X."/>
        </authorList>
    </citation>
    <scope>NUCLEOTIDE SEQUENCE [LARGE SCALE GENOMIC DNA]</scope>
    <source>
        <strain evidence="3 4">Marx 270</strain>
    </source>
</reference>
<dbReference type="HOGENOM" id="CLU_032134_2_0_1"/>
<proteinExistence type="inferred from homology"/>
<dbReference type="Proteomes" id="UP000054217">
    <property type="component" value="Unassembled WGS sequence"/>
</dbReference>
<dbReference type="PANTHER" id="PTHR14015:SF2">
    <property type="entry name" value="OPIOID GROWTH FACTOR RECEPTOR (OGFR) CONSERVED DOMAIN-CONTAINING PROTEIN"/>
    <property type="match status" value="1"/>
</dbReference>
<name>A0A0C3NWR3_PISTI</name>
<evidence type="ECO:0000256" key="1">
    <source>
        <dbReference type="ARBA" id="ARBA00010365"/>
    </source>
</evidence>
<protein>
    <recommendedName>
        <fullName evidence="2">Opioid growth factor receptor (OGFr) conserved domain-containing protein</fullName>
    </recommendedName>
</protein>
<evidence type="ECO:0000313" key="3">
    <source>
        <dbReference type="EMBL" id="KIN99638.1"/>
    </source>
</evidence>
<sequence length="257" mass="30087">MAVNLPRDIRAFLSEYRRKGLASCPQETECNDNFEFYKNRLRCQPDGLLVEEILDQWKGDYNKLEFGHGYIQWLFPIQEDGINFAAQRLMPHEISAMRADAEVMRRIVRAYTMMLDFYGMRLQSEETGLVGRALPPGSYNSRYVNLLYAPHNNLRISRILKCLSELGLERLNAGFVLHVLNEQSEHAELKSPFICDSMDRWWANCIRDDHEREWVTRLIARVRSGQRVFTRQMYENVLEGRRQTGKFPTELLDGSTS</sequence>
<comment type="similarity">
    <text evidence="1">Belongs to the opioid growth factor receptor family.</text>
</comment>
<dbReference type="InterPro" id="IPR006757">
    <property type="entry name" value="OGF_rcpt"/>
</dbReference>
<reference evidence="4" key="2">
    <citation type="submission" date="2015-01" db="EMBL/GenBank/DDBJ databases">
        <title>Evolutionary Origins and Diversification of the Mycorrhizal Mutualists.</title>
        <authorList>
            <consortium name="DOE Joint Genome Institute"/>
            <consortium name="Mycorrhizal Genomics Consortium"/>
            <person name="Kohler A."/>
            <person name="Kuo A."/>
            <person name="Nagy L.G."/>
            <person name="Floudas D."/>
            <person name="Copeland A."/>
            <person name="Barry K.W."/>
            <person name="Cichocki N."/>
            <person name="Veneault-Fourrey C."/>
            <person name="LaButti K."/>
            <person name="Lindquist E.A."/>
            <person name="Lipzen A."/>
            <person name="Lundell T."/>
            <person name="Morin E."/>
            <person name="Murat C."/>
            <person name="Riley R."/>
            <person name="Ohm R."/>
            <person name="Sun H."/>
            <person name="Tunlid A."/>
            <person name="Henrissat B."/>
            <person name="Grigoriev I.V."/>
            <person name="Hibbett D.S."/>
            <person name="Martin F."/>
        </authorList>
    </citation>
    <scope>NUCLEOTIDE SEQUENCE [LARGE SCALE GENOMIC DNA]</scope>
    <source>
        <strain evidence="4">Marx 270</strain>
    </source>
</reference>
<feature type="domain" description="Opioid growth factor receptor (OGFr) conserved" evidence="2">
    <location>
        <begin position="31"/>
        <end position="227"/>
    </location>
</feature>
<accession>A0A0C3NWR3</accession>
<gene>
    <name evidence="3" type="ORF">M404DRAFT_1004578</name>
</gene>
<keyword evidence="4" id="KW-1185">Reference proteome</keyword>
<evidence type="ECO:0000259" key="2">
    <source>
        <dbReference type="Pfam" id="PF04664"/>
    </source>
</evidence>
<dbReference type="AlphaFoldDB" id="A0A0C3NWR3"/>